<dbReference type="GO" id="GO:0016811">
    <property type="term" value="F:hydrolase activity, acting on carbon-nitrogen (but not peptide) bonds, in linear amides"/>
    <property type="evidence" value="ECO:0007669"/>
    <property type="project" value="InterPro"/>
</dbReference>
<feature type="binding site" evidence="7">
    <location>
        <position position="156"/>
    </location>
    <ligand>
        <name>Zn(2+)</name>
        <dbReference type="ChEBI" id="CHEBI:29105"/>
        <note>catalytic</note>
    </ligand>
</feature>
<comment type="similarity">
    <text evidence="2">Belongs to the alkaline ceramidase family.</text>
</comment>
<keyword evidence="7" id="KW-0479">Metal-binding</keyword>
<evidence type="ECO:0000256" key="2">
    <source>
        <dbReference type="ARBA" id="ARBA00009780"/>
    </source>
</evidence>
<evidence type="ECO:0000313" key="9">
    <source>
        <dbReference type="EMBL" id="KEQ68312.1"/>
    </source>
</evidence>
<evidence type="ECO:0000256" key="4">
    <source>
        <dbReference type="ARBA" id="ARBA00022801"/>
    </source>
</evidence>
<dbReference type="GO" id="GO:0046514">
    <property type="term" value="P:ceramide catabolic process"/>
    <property type="evidence" value="ECO:0007669"/>
    <property type="project" value="TreeGrafter"/>
</dbReference>
<keyword evidence="7" id="KW-0862">Zinc</keyword>
<evidence type="ECO:0008006" key="11">
    <source>
        <dbReference type="Google" id="ProtNLM"/>
    </source>
</evidence>
<comment type="cofactor">
    <cofactor evidence="7">
        <name>Zn(2+)</name>
        <dbReference type="ChEBI" id="CHEBI:29105"/>
    </cofactor>
</comment>
<feature type="binding site" evidence="7">
    <location>
        <position position="160"/>
    </location>
    <ligand>
        <name>Zn(2+)</name>
        <dbReference type="ChEBI" id="CHEBI:29105"/>
        <note>catalytic</note>
    </ligand>
</feature>
<dbReference type="RefSeq" id="XP_013422502.1">
    <property type="nucleotide sequence ID" value="XM_013567048.1"/>
</dbReference>
<gene>
    <name evidence="9" type="ORF">M436DRAFT_77047</name>
</gene>
<dbReference type="Proteomes" id="UP000027730">
    <property type="component" value="Unassembled WGS sequence"/>
</dbReference>
<dbReference type="GO" id="GO:0046513">
    <property type="term" value="P:ceramide biosynthetic process"/>
    <property type="evidence" value="ECO:0007669"/>
    <property type="project" value="TreeGrafter"/>
</dbReference>
<dbReference type="HOGENOM" id="CLU_123974_0_0_1"/>
<evidence type="ECO:0000256" key="1">
    <source>
        <dbReference type="ARBA" id="ARBA00004141"/>
    </source>
</evidence>
<dbReference type="GeneID" id="25415957"/>
<evidence type="ECO:0000256" key="7">
    <source>
        <dbReference type="PIRSR" id="PIRSR608901-2"/>
    </source>
</evidence>
<keyword evidence="10" id="KW-1185">Reference proteome</keyword>
<dbReference type="STRING" id="1043004.A0A074WEJ7"/>
<proteinExistence type="inferred from homology"/>
<dbReference type="PANTHER" id="PTHR46187">
    <property type="entry name" value="ALKALINE CERAMIDASE 3"/>
    <property type="match status" value="1"/>
</dbReference>
<dbReference type="AlphaFoldDB" id="A0A074WEJ7"/>
<dbReference type="GO" id="GO:0005789">
    <property type="term" value="C:endoplasmic reticulum membrane"/>
    <property type="evidence" value="ECO:0007669"/>
    <property type="project" value="TreeGrafter"/>
</dbReference>
<dbReference type="PANTHER" id="PTHR46187:SF1">
    <property type="entry name" value="ALKALINE PHYTOCERAMIDASE"/>
    <property type="match status" value="1"/>
</dbReference>
<name>A0A074WEJ7_9PEZI</name>
<comment type="subcellular location">
    <subcellularLocation>
        <location evidence="1">Membrane</location>
        <topology evidence="1">Multi-pass membrane protein</topology>
    </subcellularLocation>
</comment>
<dbReference type="Pfam" id="PF05875">
    <property type="entry name" value="Ceramidase"/>
    <property type="match status" value="2"/>
</dbReference>
<keyword evidence="3 8" id="KW-0812">Transmembrane</keyword>
<protein>
    <recommendedName>
        <fullName evidence="11">Alkaline phytoceramidase</fullName>
    </recommendedName>
</protein>
<accession>A0A074WEJ7</accession>
<sequence>MPPGLHRLPAKASLSTKSIYYGLGLVGLCSSLFHGLLSYHAHMADDTSMIVATSIVCYRAMTYSETGYHTVKDEQMVHELSFVSLIVVVAIKTRSLIKLRVHNPKDKEMLHRAVIFGAGCFVFGYLLWQLDSIFCAQLTILKRTVGLPWGILLELHGWWHILTAIGVHTFMIMVDRLTRDEVQFASDDSRLFGAKSTKKEE</sequence>
<reference evidence="9 10" key="1">
    <citation type="journal article" date="2014" name="BMC Genomics">
        <title>Genome sequencing of four Aureobasidium pullulans varieties: biotechnological potential, stress tolerance, and description of new species.</title>
        <authorList>
            <person name="Gostin Ar C."/>
            <person name="Ohm R.A."/>
            <person name="Kogej T."/>
            <person name="Sonjak S."/>
            <person name="Turk M."/>
            <person name="Zajc J."/>
            <person name="Zalar P."/>
            <person name="Grube M."/>
            <person name="Sun H."/>
            <person name="Han J."/>
            <person name="Sharma A."/>
            <person name="Chiniquy J."/>
            <person name="Ngan C.Y."/>
            <person name="Lipzen A."/>
            <person name="Barry K."/>
            <person name="Grigoriev I.V."/>
            <person name="Gunde-Cimerman N."/>
        </authorList>
    </citation>
    <scope>NUCLEOTIDE SEQUENCE [LARGE SCALE GENOMIC DNA]</scope>
    <source>
        <strain evidence="9 10">CBS 147.97</strain>
    </source>
</reference>
<evidence type="ECO:0000313" key="10">
    <source>
        <dbReference type="Proteomes" id="UP000027730"/>
    </source>
</evidence>
<feature type="transmembrane region" description="Helical" evidence="8">
    <location>
        <begin position="109"/>
        <end position="128"/>
    </location>
</feature>
<dbReference type="GO" id="GO:0046872">
    <property type="term" value="F:metal ion binding"/>
    <property type="evidence" value="ECO:0007669"/>
    <property type="project" value="UniProtKB-KW"/>
</dbReference>
<dbReference type="InterPro" id="IPR008901">
    <property type="entry name" value="ACER"/>
</dbReference>
<feature type="binding site" evidence="7">
    <location>
        <position position="34"/>
    </location>
    <ligand>
        <name>Zn(2+)</name>
        <dbReference type="ChEBI" id="CHEBI:29105"/>
        <note>catalytic</note>
    </ligand>
</feature>
<evidence type="ECO:0000256" key="5">
    <source>
        <dbReference type="ARBA" id="ARBA00022989"/>
    </source>
</evidence>
<dbReference type="EMBL" id="KL584732">
    <property type="protein sequence ID" value="KEQ68312.1"/>
    <property type="molecule type" value="Genomic_DNA"/>
</dbReference>
<evidence type="ECO:0000256" key="3">
    <source>
        <dbReference type="ARBA" id="ARBA00022692"/>
    </source>
</evidence>
<feature type="transmembrane region" description="Helical" evidence="8">
    <location>
        <begin position="20"/>
        <end position="39"/>
    </location>
</feature>
<keyword evidence="5 8" id="KW-1133">Transmembrane helix</keyword>
<organism evidence="9 10">
    <name type="scientific">Aureobasidium namibiae CBS 147.97</name>
    <dbReference type="NCBI Taxonomy" id="1043004"/>
    <lineage>
        <taxon>Eukaryota</taxon>
        <taxon>Fungi</taxon>
        <taxon>Dikarya</taxon>
        <taxon>Ascomycota</taxon>
        <taxon>Pezizomycotina</taxon>
        <taxon>Dothideomycetes</taxon>
        <taxon>Dothideomycetidae</taxon>
        <taxon>Dothideales</taxon>
        <taxon>Saccotheciaceae</taxon>
        <taxon>Aureobasidium</taxon>
    </lineage>
</organism>
<keyword evidence="4" id="KW-0378">Hydrolase</keyword>
<dbReference type="OrthoDB" id="187171at2759"/>
<evidence type="ECO:0000256" key="8">
    <source>
        <dbReference type="SAM" id="Phobius"/>
    </source>
</evidence>
<evidence type="ECO:0000256" key="6">
    <source>
        <dbReference type="ARBA" id="ARBA00023136"/>
    </source>
</evidence>
<keyword evidence="6 8" id="KW-0472">Membrane</keyword>